<dbReference type="AlphaFoldDB" id="A0A0P7C498"/>
<dbReference type="Pfam" id="PF03629">
    <property type="entry name" value="SASA"/>
    <property type="match status" value="1"/>
</dbReference>
<dbReference type="InterPro" id="IPR036514">
    <property type="entry name" value="SGNH_hydro_sf"/>
</dbReference>
<dbReference type="InterPro" id="IPR005181">
    <property type="entry name" value="SASA"/>
</dbReference>
<dbReference type="Gene3D" id="3.40.50.1110">
    <property type="entry name" value="SGNH hydrolase"/>
    <property type="match status" value="1"/>
</dbReference>
<keyword evidence="1" id="KW-0378">Hydrolase</keyword>
<name>A0A0P7C498_9BACT</name>
<dbReference type="OrthoDB" id="1488710at2"/>
<sequence length="767" mass="83711">MSRLIKVAVFLVSNLLFTGLSYAQLEITFPAERAVFQRDNQNNGYITISGIASKEATVIEAKLTPVVAGQGTETDWQLIDEQLIGGTFSGQISGKGGWYKLQVRAFSNGNLLSISVIEKVGIGEVFVISGQSNAQGFLRFNPKGSVDDRVNGYGFYKADFIDENATLTDIRHIDRELNIGPHGQSAWAWGELGDKLAAKYNVPVLFFNTAYEGTLIENWVKSARGETTQHQGYGFTFTGGAPYSFLKIILQNHVNIYGMRSIIWIQGESDYQTDGDIYYANLKYFVNKVGSDVGKTIPWIITKTSLNFNLSFDKILFAQGKVINELPNVFSGPLTDYVGIPRYDGVHLFNNGFLDGISELAEALNGTLNQNLLNQMTPIQGKPILPLNAVCVSGGNARISLKDNSTNTPSWSNGVKADVIQLSSGRISAKVKDPNGNTSISEVIEVKNIFPSAPVISSQSQNTICEGSTATFTADRTDYKITWQDGSEAAIYTATTTEDIYARYTNAEGCTSPLSNQISLRVVANPSPPVLTSANGNFGECEGGAVILNAQSSAAKVIWSDGSEGVSKSVSGVGNFIFSAKAETPEGCSSPFSDEVEVNIYPKPAPPTITQNGPYSVGVVNDEVYESYIWKFEGQLLEGENSDQVAPPSNGFLNIAGYERHQAPFAALCLSNDSGLLFFEKVEDAQGLVVYPSPPVDNKVYLTSDQPIDLLSIGIFDTQGKAVVRSQQIRNVNLPYEFVFDQQVFHGFYIMVVNYDGLEKRFRLFFE</sequence>
<dbReference type="GO" id="GO:0016788">
    <property type="term" value="F:hydrolase activity, acting on ester bonds"/>
    <property type="evidence" value="ECO:0007669"/>
    <property type="project" value="UniProtKB-ARBA"/>
</dbReference>
<comment type="caution">
    <text evidence="3">The sequence shown here is derived from an EMBL/GenBank/DDBJ whole genome shotgun (WGS) entry which is preliminary data.</text>
</comment>
<organism evidence="3 4">
    <name type="scientific">Jiulongibacter sediminis</name>
    <dbReference type="NCBI Taxonomy" id="1605367"/>
    <lineage>
        <taxon>Bacteria</taxon>
        <taxon>Pseudomonadati</taxon>
        <taxon>Bacteroidota</taxon>
        <taxon>Cytophagia</taxon>
        <taxon>Cytophagales</taxon>
        <taxon>Leadbetterellaceae</taxon>
        <taxon>Jiulongibacter</taxon>
    </lineage>
</organism>
<reference evidence="3 4" key="1">
    <citation type="submission" date="2015-07" db="EMBL/GenBank/DDBJ databases">
        <title>The draft genome sequence of Leadbetterella sp. JN14-9.</title>
        <authorList>
            <person name="Liu Y."/>
            <person name="Du J."/>
            <person name="Shao Z."/>
        </authorList>
    </citation>
    <scope>NUCLEOTIDE SEQUENCE [LARGE SCALE GENOMIC DNA]</scope>
    <source>
        <strain evidence="3 4">JN14-9</strain>
    </source>
</reference>
<feature type="domain" description="Sialate O-acetylesterase" evidence="2">
    <location>
        <begin position="124"/>
        <end position="314"/>
    </location>
</feature>
<evidence type="ECO:0000259" key="2">
    <source>
        <dbReference type="Pfam" id="PF03629"/>
    </source>
</evidence>
<evidence type="ECO:0000313" key="3">
    <source>
        <dbReference type="EMBL" id="KPM48034.1"/>
    </source>
</evidence>
<evidence type="ECO:0000313" key="4">
    <source>
        <dbReference type="Proteomes" id="UP000050454"/>
    </source>
</evidence>
<dbReference type="Proteomes" id="UP000050454">
    <property type="component" value="Unassembled WGS sequence"/>
</dbReference>
<proteinExistence type="predicted"/>
<dbReference type="EMBL" id="LGTQ01000009">
    <property type="protein sequence ID" value="KPM48034.1"/>
    <property type="molecule type" value="Genomic_DNA"/>
</dbReference>
<dbReference type="RefSeq" id="WP_055148734.1">
    <property type="nucleotide sequence ID" value="NZ_JXSZ01000009.1"/>
</dbReference>
<accession>A0A0P7C498</accession>
<keyword evidence="4" id="KW-1185">Reference proteome</keyword>
<protein>
    <recommendedName>
        <fullName evidence="2">Sialate O-acetylesterase domain-containing protein</fullName>
    </recommendedName>
</protein>
<dbReference type="STRING" id="1605367.AFM12_12605"/>
<gene>
    <name evidence="3" type="ORF">AFM12_12605</name>
</gene>
<dbReference type="SUPFAM" id="SSF52266">
    <property type="entry name" value="SGNH hydrolase"/>
    <property type="match status" value="1"/>
</dbReference>
<evidence type="ECO:0000256" key="1">
    <source>
        <dbReference type="ARBA" id="ARBA00022801"/>
    </source>
</evidence>